<comment type="similarity">
    <text evidence="2 7">Belongs to the major facilitator superfamily. Sugar transporter (TC 2.A.1.1) family.</text>
</comment>
<dbReference type="InterPro" id="IPR005829">
    <property type="entry name" value="Sugar_transporter_CS"/>
</dbReference>
<evidence type="ECO:0000256" key="5">
    <source>
        <dbReference type="ARBA" id="ARBA00022989"/>
    </source>
</evidence>
<feature type="transmembrane region" description="Helical" evidence="8">
    <location>
        <begin position="347"/>
        <end position="370"/>
    </location>
</feature>
<feature type="transmembrane region" description="Helical" evidence="8">
    <location>
        <begin position="127"/>
        <end position="148"/>
    </location>
</feature>
<dbReference type="GO" id="GO:0022857">
    <property type="term" value="F:transmembrane transporter activity"/>
    <property type="evidence" value="ECO:0007669"/>
    <property type="project" value="InterPro"/>
</dbReference>
<dbReference type="STRING" id="106549.A0A540NKX3"/>
<dbReference type="InterPro" id="IPR036259">
    <property type="entry name" value="MFS_trans_sf"/>
</dbReference>
<dbReference type="Proteomes" id="UP000315295">
    <property type="component" value="Unassembled WGS sequence"/>
</dbReference>
<dbReference type="PANTHER" id="PTHR48020:SF12">
    <property type="entry name" value="PROTON MYO-INOSITOL COTRANSPORTER"/>
    <property type="match status" value="1"/>
</dbReference>
<dbReference type="PROSITE" id="PS50850">
    <property type="entry name" value="MFS"/>
    <property type="match status" value="1"/>
</dbReference>
<dbReference type="GO" id="GO:0016020">
    <property type="term" value="C:membrane"/>
    <property type="evidence" value="ECO:0007669"/>
    <property type="project" value="UniProtKB-SubCell"/>
</dbReference>
<dbReference type="InterPro" id="IPR020846">
    <property type="entry name" value="MFS_dom"/>
</dbReference>
<keyword evidence="5 8" id="KW-1133">Transmembrane helix</keyword>
<dbReference type="PROSITE" id="PS00216">
    <property type="entry name" value="SUGAR_TRANSPORT_1"/>
    <property type="match status" value="1"/>
</dbReference>
<evidence type="ECO:0000256" key="6">
    <source>
        <dbReference type="ARBA" id="ARBA00023136"/>
    </source>
</evidence>
<dbReference type="PRINTS" id="PR00171">
    <property type="entry name" value="SUGRTRNSPORT"/>
</dbReference>
<dbReference type="CDD" id="cd17360">
    <property type="entry name" value="MFS_HMIT_like"/>
    <property type="match status" value="1"/>
</dbReference>
<evidence type="ECO:0000313" key="10">
    <source>
        <dbReference type="EMBL" id="TQE11694.1"/>
    </source>
</evidence>
<feature type="transmembrane region" description="Helical" evidence="8">
    <location>
        <begin position="70"/>
        <end position="92"/>
    </location>
</feature>
<reference evidence="10 11" key="1">
    <citation type="journal article" date="2019" name="G3 (Bethesda)">
        <title>Sequencing of a Wild Apple (Malus baccata) Genome Unravels the Differences Between Cultivated and Wild Apple Species Regarding Disease Resistance and Cold Tolerance.</title>
        <authorList>
            <person name="Chen X."/>
        </authorList>
    </citation>
    <scope>NUCLEOTIDE SEQUENCE [LARGE SCALE GENOMIC DNA]</scope>
    <source>
        <strain evidence="11">cv. Shandingzi</strain>
        <tissue evidence="10">Leaves</tissue>
    </source>
</reference>
<proteinExistence type="inferred from homology"/>
<evidence type="ECO:0000256" key="2">
    <source>
        <dbReference type="ARBA" id="ARBA00010992"/>
    </source>
</evidence>
<feature type="transmembrane region" description="Helical" evidence="8">
    <location>
        <begin position="406"/>
        <end position="425"/>
    </location>
</feature>
<dbReference type="SUPFAM" id="SSF103473">
    <property type="entry name" value="MFS general substrate transporter"/>
    <property type="match status" value="2"/>
</dbReference>
<dbReference type="AlphaFoldDB" id="A0A540NKX3"/>
<feature type="transmembrane region" description="Helical" evidence="8">
    <location>
        <begin position="29"/>
        <end position="58"/>
    </location>
</feature>
<keyword evidence="3 7" id="KW-0813">Transport</keyword>
<dbReference type="EMBL" id="VIEB01000027">
    <property type="protein sequence ID" value="TQE11694.1"/>
    <property type="molecule type" value="Genomic_DNA"/>
</dbReference>
<comment type="caution">
    <text evidence="10">The sequence shown here is derived from an EMBL/GenBank/DDBJ whole genome shotgun (WGS) entry which is preliminary data.</text>
</comment>
<name>A0A540NKX3_MALBA</name>
<evidence type="ECO:0000256" key="7">
    <source>
        <dbReference type="RuleBase" id="RU003346"/>
    </source>
</evidence>
<sequence length="535" mass="57798">MTLDSSMPGSSGYLDLHPERKMFYFKNPYILGLTVVAGIGGLLFGYDTGVISGALLYIKDDFEVVKDSSFLQETIVSMALVGAIIGAAAGGWINDSYGRKKATLLADVVFAIGAVVMAAAPDPYVLILGRLLVGLGVGVASVTAPVYIAEASPSEIRGGLVSTNVLMITGGQFLSYLVNLGFTEVPGTWRWMLGVSAVPAVIQFTLMLFLPESPRWLFLKVPGTWRWMLGVSAVPAVIQFTLMLFLPESPRWLFLKDDKDKAVDVMSKIYDVARLEDEIDYLSSQAEEEQRKKKSVSYLNVFRSKEIRLAFVAGAGLQAFQQFTGINTVMYYSPTIVQMAGIQSNQLALLLSLIVAAVNAAGTVLGIYLIDHFGRKKLALSSLSGVIVSLVILSGAFFFQSSGSTSVIYGYIAVIGLALYIAFFAPGMGPVPWTVNSEIYPEAYRGICGGMSATVNWISNLIVAQTFLSVAESVGTGATFLILAVVAVFAFIFVIVYLPETKGLTFEEVERIWKERAWGSSGCNTQSLLEQGDES</sequence>
<accession>A0A540NKX3</accession>
<evidence type="ECO:0000256" key="1">
    <source>
        <dbReference type="ARBA" id="ARBA00004141"/>
    </source>
</evidence>
<dbReference type="PANTHER" id="PTHR48020">
    <property type="entry name" value="PROTON MYO-INOSITOL COTRANSPORTER"/>
    <property type="match status" value="1"/>
</dbReference>
<evidence type="ECO:0000256" key="3">
    <source>
        <dbReference type="ARBA" id="ARBA00022448"/>
    </source>
</evidence>
<dbReference type="InterPro" id="IPR050814">
    <property type="entry name" value="Myo-inositol_Transporter"/>
</dbReference>
<feature type="transmembrane region" description="Helical" evidence="8">
    <location>
        <begin position="160"/>
        <end position="179"/>
    </location>
</feature>
<feature type="transmembrane region" description="Helical" evidence="8">
    <location>
        <begin position="474"/>
        <end position="498"/>
    </location>
</feature>
<comment type="subcellular location">
    <subcellularLocation>
        <location evidence="1">Membrane</location>
        <topology evidence="1">Multi-pass membrane protein</topology>
    </subcellularLocation>
</comment>
<feature type="transmembrane region" description="Helical" evidence="8">
    <location>
        <begin position="191"/>
        <end position="211"/>
    </location>
</feature>
<dbReference type="InterPro" id="IPR005828">
    <property type="entry name" value="MFS_sugar_transport-like"/>
</dbReference>
<evidence type="ECO:0000313" key="11">
    <source>
        <dbReference type="Proteomes" id="UP000315295"/>
    </source>
</evidence>
<dbReference type="PROSITE" id="PS00217">
    <property type="entry name" value="SUGAR_TRANSPORT_2"/>
    <property type="match status" value="1"/>
</dbReference>
<feature type="transmembrane region" description="Helical" evidence="8">
    <location>
        <begin position="223"/>
        <end position="246"/>
    </location>
</feature>
<feature type="transmembrane region" description="Helical" evidence="8">
    <location>
        <begin position="382"/>
        <end position="400"/>
    </location>
</feature>
<dbReference type="Pfam" id="PF00083">
    <property type="entry name" value="Sugar_tr"/>
    <property type="match status" value="2"/>
</dbReference>
<gene>
    <name evidence="10" type="ORF">C1H46_002730</name>
</gene>
<evidence type="ECO:0000256" key="4">
    <source>
        <dbReference type="ARBA" id="ARBA00022692"/>
    </source>
</evidence>
<keyword evidence="6 8" id="KW-0472">Membrane</keyword>
<evidence type="ECO:0000256" key="8">
    <source>
        <dbReference type="SAM" id="Phobius"/>
    </source>
</evidence>
<dbReference type="InterPro" id="IPR003663">
    <property type="entry name" value="Sugar/inositol_transpt"/>
</dbReference>
<dbReference type="NCBIfam" id="TIGR00879">
    <property type="entry name" value="SP"/>
    <property type="match status" value="1"/>
</dbReference>
<keyword evidence="4 8" id="KW-0812">Transmembrane</keyword>
<organism evidence="10 11">
    <name type="scientific">Malus baccata</name>
    <name type="common">Siberian crab apple</name>
    <name type="synonym">Pyrus baccata</name>
    <dbReference type="NCBI Taxonomy" id="106549"/>
    <lineage>
        <taxon>Eukaryota</taxon>
        <taxon>Viridiplantae</taxon>
        <taxon>Streptophyta</taxon>
        <taxon>Embryophyta</taxon>
        <taxon>Tracheophyta</taxon>
        <taxon>Spermatophyta</taxon>
        <taxon>Magnoliopsida</taxon>
        <taxon>eudicotyledons</taxon>
        <taxon>Gunneridae</taxon>
        <taxon>Pentapetalae</taxon>
        <taxon>rosids</taxon>
        <taxon>fabids</taxon>
        <taxon>Rosales</taxon>
        <taxon>Rosaceae</taxon>
        <taxon>Amygdaloideae</taxon>
        <taxon>Maleae</taxon>
        <taxon>Malus</taxon>
    </lineage>
</organism>
<evidence type="ECO:0000259" key="9">
    <source>
        <dbReference type="PROSITE" id="PS50850"/>
    </source>
</evidence>
<protein>
    <recommendedName>
        <fullName evidence="9">Major facilitator superfamily (MFS) profile domain-containing protein</fullName>
    </recommendedName>
</protein>
<dbReference type="Gene3D" id="1.20.1250.20">
    <property type="entry name" value="MFS general substrate transporter like domains"/>
    <property type="match status" value="2"/>
</dbReference>
<keyword evidence="11" id="KW-1185">Reference proteome</keyword>
<feature type="domain" description="Major facilitator superfamily (MFS) profile" evidence="9">
    <location>
        <begin position="33"/>
        <end position="502"/>
    </location>
</feature>